<accession>A0A5N6Q0L1</accession>
<dbReference type="AlphaFoldDB" id="A0A5N6Q0L1"/>
<evidence type="ECO:0000313" key="3">
    <source>
        <dbReference type="Proteomes" id="UP000326396"/>
    </source>
</evidence>
<comment type="caution">
    <text evidence="2">The sequence shown here is derived from an EMBL/GenBank/DDBJ whole genome shotgun (WGS) entry which is preliminary data.</text>
</comment>
<keyword evidence="3" id="KW-1185">Reference proteome</keyword>
<reference evidence="2 3" key="1">
    <citation type="submission" date="2019-05" db="EMBL/GenBank/DDBJ databases">
        <title>Mikania micrantha, genome provides insights into the molecular mechanism of rapid growth.</title>
        <authorList>
            <person name="Liu B."/>
        </authorList>
    </citation>
    <scope>NUCLEOTIDE SEQUENCE [LARGE SCALE GENOMIC DNA]</scope>
    <source>
        <strain evidence="2">NLD-2019</strain>
        <tissue evidence="2">Leaf</tissue>
    </source>
</reference>
<feature type="region of interest" description="Disordered" evidence="1">
    <location>
        <begin position="91"/>
        <end position="130"/>
    </location>
</feature>
<proteinExistence type="predicted"/>
<protein>
    <submittedName>
        <fullName evidence="2">Uncharacterized protein</fullName>
    </submittedName>
</protein>
<gene>
    <name evidence="2" type="ORF">E3N88_01049</name>
</gene>
<evidence type="ECO:0000256" key="1">
    <source>
        <dbReference type="SAM" id="MobiDB-lite"/>
    </source>
</evidence>
<sequence length="130" mass="14612">MKVKVALSEKDEAIKVLLVKKMNMALGWVNPTVQTNAFAFAKPWQRQGTSRQEKMRKLSKHICSKGKYEHQVQRATVVKLLYANSNIESYQEKEQGRPGGQNLNKGPAWSINQAGWEAGSPSEGQGRRTL</sequence>
<organism evidence="2 3">
    <name type="scientific">Mikania micrantha</name>
    <name type="common">bitter vine</name>
    <dbReference type="NCBI Taxonomy" id="192012"/>
    <lineage>
        <taxon>Eukaryota</taxon>
        <taxon>Viridiplantae</taxon>
        <taxon>Streptophyta</taxon>
        <taxon>Embryophyta</taxon>
        <taxon>Tracheophyta</taxon>
        <taxon>Spermatophyta</taxon>
        <taxon>Magnoliopsida</taxon>
        <taxon>eudicotyledons</taxon>
        <taxon>Gunneridae</taxon>
        <taxon>Pentapetalae</taxon>
        <taxon>asterids</taxon>
        <taxon>campanulids</taxon>
        <taxon>Asterales</taxon>
        <taxon>Asteraceae</taxon>
        <taxon>Asteroideae</taxon>
        <taxon>Heliantheae alliance</taxon>
        <taxon>Eupatorieae</taxon>
        <taxon>Mikania</taxon>
    </lineage>
</organism>
<dbReference type="Proteomes" id="UP000326396">
    <property type="component" value="Linkage Group LG1"/>
</dbReference>
<evidence type="ECO:0000313" key="2">
    <source>
        <dbReference type="EMBL" id="KAD7477913.1"/>
    </source>
</evidence>
<dbReference type="EMBL" id="SZYD01000001">
    <property type="protein sequence ID" value="KAD7477913.1"/>
    <property type="molecule type" value="Genomic_DNA"/>
</dbReference>
<name>A0A5N6Q0L1_9ASTR</name>